<dbReference type="PROSITE" id="PS51331">
    <property type="entry name" value="THYX"/>
    <property type="match status" value="1"/>
</dbReference>
<sequence>MIEIFDTTDKFPLQKIGKFAGVCWNSPVDDAAKNIARAKDCIKSGHGRVLEFVDIELCISGYSARAIREYYTHIGGGPTRLQESTRYVNCEEFDYFVPPSVKDSSKCRSICDGSAESIYRECMDMIRQKYAELLDAGVSKEDAANVLPLGMMTKIVDKRNLRNMINLMNQRLCSRAYSEIRALAAEIRASLSSYSEEWAWICGNLFVPKCDVTGFCIERKSCGRRPRLDD</sequence>
<dbReference type="RefSeq" id="WP_002705679.1">
    <property type="nucleotide sequence ID" value="NZ_AGRW01000052.1"/>
</dbReference>
<dbReference type="GO" id="GO:0050797">
    <property type="term" value="F:thymidylate synthase (FAD) activity"/>
    <property type="evidence" value="ECO:0007669"/>
    <property type="project" value="UniProtKB-EC"/>
</dbReference>
<keyword evidence="1" id="KW-0808">Transferase</keyword>
<evidence type="ECO:0000313" key="2">
    <source>
        <dbReference type="Proteomes" id="UP000003571"/>
    </source>
</evidence>
<gene>
    <name evidence="1" type="ORF">TresaDRAFT_0816</name>
</gene>
<dbReference type="GO" id="GO:0032259">
    <property type="term" value="P:methylation"/>
    <property type="evidence" value="ECO:0007669"/>
    <property type="project" value="UniProtKB-KW"/>
</dbReference>
<dbReference type="InterPro" id="IPR036098">
    <property type="entry name" value="Thymidylate_synthase_ThyX_sf"/>
</dbReference>
<dbReference type="Gene3D" id="3.30.1360.170">
    <property type="match status" value="1"/>
</dbReference>
<dbReference type="GO" id="GO:0050660">
    <property type="term" value="F:flavin adenine dinucleotide binding"/>
    <property type="evidence" value="ECO:0007669"/>
    <property type="project" value="InterPro"/>
</dbReference>
<keyword evidence="1" id="KW-0489">Methyltransferase</keyword>
<evidence type="ECO:0000313" key="1">
    <source>
        <dbReference type="EMBL" id="EIC00991.1"/>
    </source>
</evidence>
<dbReference type="Proteomes" id="UP000003571">
    <property type="component" value="Unassembled WGS sequence"/>
</dbReference>
<keyword evidence="2" id="KW-1185">Reference proteome</keyword>
<dbReference type="Pfam" id="PF02511">
    <property type="entry name" value="Thy1"/>
    <property type="match status" value="1"/>
</dbReference>
<reference evidence="1 2" key="1">
    <citation type="submission" date="2011-09" db="EMBL/GenBank/DDBJ databases">
        <title>The draft genome of Treponema saccharophilum DSM 2985.</title>
        <authorList>
            <consortium name="US DOE Joint Genome Institute (JGI-PGF)"/>
            <person name="Lucas S."/>
            <person name="Copeland A."/>
            <person name="Lapidus A."/>
            <person name="Glavina del Rio T."/>
            <person name="Dalin E."/>
            <person name="Tice H."/>
            <person name="Bruce D."/>
            <person name="Goodwin L."/>
            <person name="Pitluck S."/>
            <person name="Peters L."/>
            <person name="Kyrpides N."/>
            <person name="Mavromatis K."/>
            <person name="Ivanova N."/>
            <person name="Markowitz V."/>
            <person name="Cheng J.-F."/>
            <person name="Hugenholtz P."/>
            <person name="Woyke T."/>
            <person name="Wu D."/>
            <person name="Gronow S."/>
            <person name="Wellnitz S."/>
            <person name="Brambilla E."/>
            <person name="Klenk H.-P."/>
            <person name="Eisen J.A."/>
        </authorList>
    </citation>
    <scope>NUCLEOTIDE SEQUENCE [LARGE SCALE GENOMIC DNA]</scope>
    <source>
        <strain evidence="1 2">DSM 2985</strain>
    </source>
</reference>
<dbReference type="GO" id="GO:0006231">
    <property type="term" value="P:dTMP biosynthetic process"/>
    <property type="evidence" value="ECO:0007669"/>
    <property type="project" value="InterPro"/>
</dbReference>
<dbReference type="InterPro" id="IPR003669">
    <property type="entry name" value="Thymidylate_synthase_ThyX"/>
</dbReference>
<dbReference type="EMBL" id="AGRW01000052">
    <property type="protein sequence ID" value="EIC00991.1"/>
    <property type="molecule type" value="Genomic_DNA"/>
</dbReference>
<accession>H7EMS7</accession>
<organism evidence="1 2">
    <name type="scientific">Treponema saccharophilum DSM 2985</name>
    <dbReference type="NCBI Taxonomy" id="907348"/>
    <lineage>
        <taxon>Bacteria</taxon>
        <taxon>Pseudomonadati</taxon>
        <taxon>Spirochaetota</taxon>
        <taxon>Spirochaetia</taxon>
        <taxon>Spirochaetales</taxon>
        <taxon>Treponemataceae</taxon>
        <taxon>Treponema</taxon>
    </lineage>
</organism>
<comment type="caution">
    <text evidence="1">The sequence shown here is derived from an EMBL/GenBank/DDBJ whole genome shotgun (WGS) entry which is preliminary data.</text>
</comment>
<proteinExistence type="predicted"/>
<dbReference type="CDD" id="cd20175">
    <property type="entry name" value="ThyX"/>
    <property type="match status" value="1"/>
</dbReference>
<name>H7EMS7_9SPIR</name>
<protein>
    <submittedName>
        <fullName evidence="1">Thymidylate synthase (FAD)</fullName>
        <ecNumber evidence="1">2.1.1.148</ecNumber>
    </submittedName>
</protein>
<dbReference type="PANTHER" id="PTHR34934:SF1">
    <property type="entry name" value="FLAVIN-DEPENDENT THYMIDYLATE SYNTHASE"/>
    <property type="match status" value="1"/>
</dbReference>
<dbReference type="GO" id="GO:0004799">
    <property type="term" value="F:thymidylate synthase activity"/>
    <property type="evidence" value="ECO:0007669"/>
    <property type="project" value="TreeGrafter"/>
</dbReference>
<dbReference type="GO" id="GO:0070402">
    <property type="term" value="F:NADPH binding"/>
    <property type="evidence" value="ECO:0007669"/>
    <property type="project" value="TreeGrafter"/>
</dbReference>
<dbReference type="SUPFAM" id="SSF69796">
    <property type="entry name" value="Thymidylate synthase-complementing protein Thy1"/>
    <property type="match status" value="1"/>
</dbReference>
<dbReference type="AlphaFoldDB" id="H7EMS7"/>
<dbReference type="EC" id="2.1.1.148" evidence="1"/>
<dbReference type="OrthoDB" id="9774464at2"/>
<dbReference type="STRING" id="907348.TresaDRAFT_0816"/>
<dbReference type="PANTHER" id="PTHR34934">
    <property type="entry name" value="FLAVIN-DEPENDENT THYMIDYLATE SYNTHASE"/>
    <property type="match status" value="1"/>
</dbReference>
<dbReference type="eggNOG" id="COG1351">
    <property type="taxonomic scope" value="Bacteria"/>
</dbReference>
<dbReference type="PATRIC" id="fig|907348.3.peg.2232"/>